<evidence type="ECO:0000256" key="3">
    <source>
        <dbReference type="ARBA" id="ARBA00022840"/>
    </source>
</evidence>
<feature type="domain" description="ATP-grasp" evidence="5">
    <location>
        <begin position="579"/>
        <end position="793"/>
    </location>
</feature>
<evidence type="ECO:0000313" key="7">
    <source>
        <dbReference type="Proteomes" id="UP000034354"/>
    </source>
</evidence>
<dbReference type="Proteomes" id="UP000034354">
    <property type="component" value="Unassembled WGS sequence"/>
</dbReference>
<dbReference type="GO" id="GO:0046872">
    <property type="term" value="F:metal ion binding"/>
    <property type="evidence" value="ECO:0007669"/>
    <property type="project" value="InterPro"/>
</dbReference>
<dbReference type="InterPro" id="IPR052032">
    <property type="entry name" value="ATP-dep_AA_Ligase"/>
</dbReference>
<dbReference type="SMART" id="SM01209">
    <property type="entry name" value="GARS_A"/>
    <property type="match status" value="1"/>
</dbReference>
<keyword evidence="1 6" id="KW-0436">Ligase</keyword>
<feature type="domain" description="ATP-grasp" evidence="5">
    <location>
        <begin position="125"/>
        <end position="326"/>
    </location>
</feature>
<name>A0A0G1MGG2_9BACT</name>
<dbReference type="EMBL" id="LCKW01000034">
    <property type="protein sequence ID" value="KKU07152.1"/>
    <property type="molecule type" value="Genomic_DNA"/>
</dbReference>
<dbReference type="PANTHER" id="PTHR43585:SF2">
    <property type="entry name" value="ATP-GRASP ENZYME FSQD"/>
    <property type="match status" value="1"/>
</dbReference>
<evidence type="ECO:0000259" key="5">
    <source>
        <dbReference type="PROSITE" id="PS50975"/>
    </source>
</evidence>
<protein>
    <submittedName>
        <fullName evidence="6">D-alanine-D-alanine ligase-like protein</fullName>
    </submittedName>
</protein>
<proteinExistence type="predicted"/>
<dbReference type="PROSITE" id="PS50975">
    <property type="entry name" value="ATP_GRASP"/>
    <property type="match status" value="2"/>
</dbReference>
<reference evidence="6 7" key="1">
    <citation type="journal article" date="2015" name="Nature">
        <title>rRNA introns, odd ribosomes, and small enigmatic genomes across a large radiation of phyla.</title>
        <authorList>
            <person name="Brown C.T."/>
            <person name="Hug L.A."/>
            <person name="Thomas B.C."/>
            <person name="Sharon I."/>
            <person name="Castelle C.J."/>
            <person name="Singh A."/>
            <person name="Wilkins M.J."/>
            <person name="Williams K.H."/>
            <person name="Banfield J.F."/>
        </authorList>
    </citation>
    <scope>NUCLEOTIDE SEQUENCE [LARGE SCALE GENOMIC DNA]</scope>
</reference>
<dbReference type="AlphaFoldDB" id="A0A0G1MGG2"/>
<evidence type="ECO:0000256" key="1">
    <source>
        <dbReference type="ARBA" id="ARBA00022598"/>
    </source>
</evidence>
<dbReference type="SUPFAM" id="SSF56059">
    <property type="entry name" value="Glutathione synthetase ATP-binding domain-like"/>
    <property type="match status" value="2"/>
</dbReference>
<dbReference type="STRING" id="1618993.UX09_C0034G0017"/>
<dbReference type="GO" id="GO:0008716">
    <property type="term" value="F:D-alanine-D-alanine ligase activity"/>
    <property type="evidence" value="ECO:0007669"/>
    <property type="project" value="InterPro"/>
</dbReference>
<accession>A0A0G1MGG2</accession>
<dbReference type="Pfam" id="PF13535">
    <property type="entry name" value="ATP-grasp_4"/>
    <property type="match status" value="1"/>
</dbReference>
<dbReference type="PANTHER" id="PTHR43585">
    <property type="entry name" value="FUMIPYRROLE BIOSYNTHESIS PROTEIN C"/>
    <property type="match status" value="1"/>
</dbReference>
<dbReference type="InterPro" id="IPR013815">
    <property type="entry name" value="ATP_grasp_subdomain_1"/>
</dbReference>
<dbReference type="Pfam" id="PF18603">
    <property type="entry name" value="LAL_C2"/>
    <property type="match status" value="1"/>
</dbReference>
<keyword evidence="2 4" id="KW-0547">Nucleotide-binding</keyword>
<dbReference type="Gene3D" id="3.30.1490.20">
    <property type="entry name" value="ATP-grasp fold, A domain"/>
    <property type="match status" value="1"/>
</dbReference>
<sequence length="813" mass="91706">MQKPQLRGKTVLLVNTGSPDVTGNEHKKFIYKKIAETGVNIIALNEEANLKNKCVKHWILSDLSNHDKTIKNVEAFLRKKNLKLDGAITFLEDSVLLTSKITDYFKLPGVEYQKADLIRNKYRLRSFCEEHGLPTPKFCKIKKPEDIETVTNKLSFPVVVKPIYGASSAFVVKAENKEELLETYQYIKNNISKKTESALGQGFTLMVEEYIDGDEVDVNVLIQNGRVKFFNITDNYQTKEPFFIETGMAEPSALPEEEQQALIDMVEEVLDLLGVQNACLQFEAKSTSNGPVPLEINLRMGGDEAYFFAKSAWGVDLIEGALKIAAGVHLQKFDKPDLPKTYLAGETLHAPYSGVVSKIEIEKQILKQKFVENIEIFKEVGDSILTPPFGYEYLGWVSASGDNPVDADENLQQLLKAVEYSIIKFEETSFVGKTVRKNPNDNAVFSKHNLIGNEKIKKIRALPTAEKRKLHIGVVGNDYTSTVGASVIEKDLSDIGSQVVKTLKELGYKVSYFDFNNIQKAQTELYKSNVDMVFNVCERVNNTSLLEPHAAGVFDILQIPYTGSNPFTLGLCIDKIKVKKLLSYHNIPTPAWDYVYDVEDEIDKSLTFPLIVKPANTDHSIGIDNNSVVTNQKQLKERVAYVIKELGSPALIEEYIEGDEYDVFIIGNGKADIKVLPLSRTIFSALPKNRWHIKTLESKFGLDQVYKKYVTTQIPPKKVDPKLVSLLSEIALDTYNILDCHDYGRIEIRVDRNNNPYVLELNPNPSINASEIVDLSIPGNHFTYGEFLEEIIKVTMKRYKNSPPYFHLQSNIL</sequence>
<evidence type="ECO:0000256" key="4">
    <source>
        <dbReference type="PROSITE-ProRule" id="PRU00409"/>
    </source>
</evidence>
<dbReference type="Gene3D" id="3.40.50.20">
    <property type="match status" value="2"/>
</dbReference>
<keyword evidence="3 4" id="KW-0067">ATP-binding</keyword>
<dbReference type="GO" id="GO:0005524">
    <property type="term" value="F:ATP binding"/>
    <property type="evidence" value="ECO:0007669"/>
    <property type="project" value="UniProtKB-UniRule"/>
</dbReference>
<dbReference type="Gene3D" id="3.30.470.20">
    <property type="entry name" value="ATP-grasp fold, B domain"/>
    <property type="match status" value="2"/>
</dbReference>
<dbReference type="InterPro" id="IPR040570">
    <property type="entry name" value="LAL_C2"/>
</dbReference>
<gene>
    <name evidence="6" type="ORF">UX09_C0034G0017</name>
</gene>
<dbReference type="InterPro" id="IPR011095">
    <property type="entry name" value="Dala_Dala_lig_C"/>
</dbReference>
<dbReference type="Pfam" id="PF07478">
    <property type="entry name" value="Dala_Dala_lig_C"/>
    <property type="match status" value="1"/>
</dbReference>
<organism evidence="6 7">
    <name type="scientific">Candidatus Uhrbacteria bacterium GW2011_GWE2_45_35</name>
    <dbReference type="NCBI Taxonomy" id="1618993"/>
    <lineage>
        <taxon>Bacteria</taxon>
        <taxon>Candidatus Uhriibacteriota</taxon>
    </lineage>
</organism>
<evidence type="ECO:0000313" key="6">
    <source>
        <dbReference type="EMBL" id="KKU07152.1"/>
    </source>
</evidence>
<evidence type="ECO:0000256" key="2">
    <source>
        <dbReference type="ARBA" id="ARBA00022741"/>
    </source>
</evidence>
<comment type="caution">
    <text evidence="6">The sequence shown here is derived from an EMBL/GenBank/DDBJ whole genome shotgun (WGS) entry which is preliminary data.</text>
</comment>
<dbReference type="InterPro" id="IPR011761">
    <property type="entry name" value="ATP-grasp"/>
</dbReference>